<dbReference type="STRING" id="377629.TERTU_2511"/>
<dbReference type="KEGG" id="ttu:TERTU_2511"/>
<accession>C5BL75</accession>
<evidence type="ECO:0000313" key="1">
    <source>
        <dbReference type="EMBL" id="ACR10949.1"/>
    </source>
</evidence>
<dbReference type="Pfam" id="PF16234">
    <property type="entry name" value="DUF4892"/>
    <property type="match status" value="1"/>
</dbReference>
<reference evidence="1 2" key="1">
    <citation type="journal article" date="2009" name="PLoS ONE">
        <title>The complete genome of Teredinibacter turnerae T7901: an intracellular endosymbiont of marine wood-boring bivalves (shipworms).</title>
        <authorList>
            <person name="Yang J.C."/>
            <person name="Madupu R."/>
            <person name="Durkin A.S."/>
            <person name="Ekborg N.A."/>
            <person name="Pedamallu C.S."/>
            <person name="Hostetler J.B."/>
            <person name="Radune D."/>
            <person name="Toms B.S."/>
            <person name="Henrissat B."/>
            <person name="Coutinho P.M."/>
            <person name="Schwarz S."/>
            <person name="Field L."/>
            <person name="Trindade-Silva A.E."/>
            <person name="Soares C.A.G."/>
            <person name="Elshahawi S."/>
            <person name="Hanora A."/>
            <person name="Schmidt E.W."/>
            <person name="Haygood M.G."/>
            <person name="Posfai J."/>
            <person name="Benner J."/>
            <person name="Madinger C."/>
            <person name="Nove J."/>
            <person name="Anton B."/>
            <person name="Chaudhary K."/>
            <person name="Foster J."/>
            <person name="Holman A."/>
            <person name="Kumar S."/>
            <person name="Lessard P.A."/>
            <person name="Luyten Y.A."/>
            <person name="Slatko B."/>
            <person name="Wood N."/>
            <person name="Wu B."/>
            <person name="Teplitski M."/>
            <person name="Mougous J.D."/>
            <person name="Ward N."/>
            <person name="Eisen J.A."/>
            <person name="Badger J.H."/>
            <person name="Distel D.L."/>
        </authorList>
    </citation>
    <scope>NUCLEOTIDE SEQUENCE [LARGE SCALE GENOMIC DNA]</scope>
    <source>
        <strain evidence="2">ATCC 39867 / T7901</strain>
    </source>
</reference>
<dbReference type="eggNOG" id="COG2885">
    <property type="taxonomic scope" value="Bacteria"/>
</dbReference>
<keyword evidence="2" id="KW-1185">Reference proteome</keyword>
<protein>
    <submittedName>
        <fullName evidence="1">Uncharacterized protein</fullName>
    </submittedName>
</protein>
<proteinExistence type="predicted"/>
<dbReference type="RefSeq" id="WP_015817061.1">
    <property type="nucleotide sequence ID" value="NC_012997.1"/>
</dbReference>
<dbReference type="EMBL" id="CP001614">
    <property type="protein sequence ID" value="ACR10949.1"/>
    <property type="molecule type" value="Genomic_DNA"/>
</dbReference>
<dbReference type="Proteomes" id="UP000009080">
    <property type="component" value="Chromosome"/>
</dbReference>
<dbReference type="OrthoDB" id="5741786at2"/>
<dbReference type="HOGENOM" id="CLU_080669_0_0_6"/>
<dbReference type="SUPFAM" id="SSF103088">
    <property type="entry name" value="OmpA-like"/>
    <property type="match status" value="1"/>
</dbReference>
<dbReference type="InterPro" id="IPR032608">
    <property type="entry name" value="DUF4892"/>
</dbReference>
<evidence type="ECO:0000313" key="2">
    <source>
        <dbReference type="Proteomes" id="UP000009080"/>
    </source>
</evidence>
<name>C5BL75_TERTT</name>
<dbReference type="AlphaFoldDB" id="C5BL75"/>
<organism evidence="1 2">
    <name type="scientific">Teredinibacter turnerae (strain ATCC 39867 / T7901)</name>
    <dbReference type="NCBI Taxonomy" id="377629"/>
    <lineage>
        <taxon>Bacteria</taxon>
        <taxon>Pseudomonadati</taxon>
        <taxon>Pseudomonadota</taxon>
        <taxon>Gammaproteobacteria</taxon>
        <taxon>Cellvibrionales</taxon>
        <taxon>Cellvibrionaceae</taxon>
        <taxon>Teredinibacter</taxon>
    </lineage>
</organism>
<gene>
    <name evidence="1" type="ordered locus">TERTU_2511</name>
</gene>
<dbReference type="InterPro" id="IPR036737">
    <property type="entry name" value="OmpA-like_sf"/>
</dbReference>
<sequence length="286" mass="31718">MKLLLLIFIGCFSIFARAEPVFQFEGLFSGSRQMYAGTSNEPRYRFILSAPKKIDGRWQFDREEQVSAAVASRTYELAQSIRLRDAVAALDDYVRSLNARLLFLCDGLDCGSSNVWANEVFEVKQLYGLDQTQAYRAWELKVERGAAFLVAYLAQRGNGRLYAQVELLTIAGVDRLHLHASRASILNTLNAAGYYALADVPEDISALADALISRPTLTVYLVGHAYGREPLLVLVSRSQQLARQLKEKLEAQGVRATQLIAEGVGPLAPREGGGRVAHDRVEVVLR</sequence>